<proteinExistence type="predicted"/>
<accession>A0A514CVQ0</accession>
<organism evidence="1 2">
    <name type="scientific">Achromobacter phage vB_AxyP_19-32_Axy21</name>
    <dbReference type="NCBI Taxonomy" id="2591045"/>
    <lineage>
        <taxon>Viruses</taxon>
        <taxon>Duplodnaviria</taxon>
        <taxon>Heunggongvirae</taxon>
        <taxon>Uroviricota</taxon>
        <taxon>Caudoviricetes</taxon>
        <taxon>Autographivirales</taxon>
        <taxon>Autoscriptoviridae</taxon>
        <taxon>Axyvirus</taxon>
        <taxon>Axyvirus 1932Axy21</taxon>
    </lineage>
</organism>
<keyword evidence="2" id="KW-1185">Reference proteome</keyword>
<protein>
    <submittedName>
        <fullName evidence="1">Putative tail fiber protein</fullName>
    </submittedName>
</protein>
<evidence type="ECO:0000313" key="2">
    <source>
        <dbReference type="Proteomes" id="UP000319935"/>
    </source>
</evidence>
<sequence>MAAFEASYPALLQGVSQQIARERLPGQLTAQDNMLSDTVTGLRRRPGVKLEYAKSFTDAEAQGVRGMFTDIGGKRYHVLHSGKQFRLLNEDFTEVDAQPYVFDTSNYFNDGTKAEDIRLTVVGDTLFALNRRQKPVATTMAPVKVQQSEGMGYFTVTTGQYSKFYAVAVTIKAPGQSPLVLSATYQTPSGAAAGDAALSTVDYISNMLAQRLQAQHPSLGINGTVGTTKAIYVGNINNAATCTVSTQSGDNYINTSGARTVPTTGRLAPRMPDDFDGFVMGVGNTRQKDYFMWSTKDQQWLESAAAALDTVTGFSNMPVHLERTDGKWYVRNPAYEGMYAGDTYTNPPPKFAEQGITGIGTFQGRLVLLSGPFVAMSDSRVPRRFCRTTVTSLLDSDPIYVASSANSSAAYEWCVPFQKDLLLFSSAYQALVPAGNQAITPRTATVLLTSTYAADTRASPVAIGRTLMYSAPRSANYFGMKEMLPSPYTDSQYTSNDSTPHLPKYMPGRCRFAASSNTSNIVVFGASGDEYSLIVHEYLWSGEEKLQQAWHRWTFKYPVSHAYFAADKLVLVFVKGGTVALGTLDVRAGMLAGQDRPPFVDLYRPGVIQADGSLTLDTDLWNFDTANMANNLTVCIAQGEERAGDMVGIVSRHGSSVRCEPSHAGAKVMMGLNFVSSVTPTQPMVKDENGVKISSNKLTLLRMLLSMRNSSEFVVTVRDAQSEEDYIGAQGAVYWASHDLALGRPRVAEESLLIVPMRTEADSTLFRMSTDGTGEMNLAGLEYVCRFNQRIRRR</sequence>
<gene>
    <name evidence="1" type="ORF">Axy21_037</name>
</gene>
<evidence type="ECO:0000313" key="1">
    <source>
        <dbReference type="EMBL" id="QDH84546.1"/>
    </source>
</evidence>
<dbReference type="Pfam" id="PF25675">
    <property type="entry name" value="Phage_nozzle"/>
    <property type="match status" value="1"/>
</dbReference>
<dbReference type="InterPro" id="IPR058003">
    <property type="entry name" value="Phage_gp12"/>
</dbReference>
<name>A0A514CVQ0_9CAUD</name>
<reference evidence="1 2" key="1">
    <citation type="submission" date="2019-05" db="EMBL/GenBank/DDBJ databases">
        <title>Complete genome sequence of sixteen phages from Abidjan, cote d'Ivoire, isolated on a single strain of Achromobacter xylosoxidans.</title>
        <authorList>
            <person name="Essoh C."/>
            <person name="Vernadet J.-P."/>
            <person name="Vergnaud G."/>
            <person name="Pourcel C."/>
        </authorList>
    </citation>
    <scope>NUCLEOTIDE SEQUENCE [LARGE SCALE GENOMIC DNA]</scope>
</reference>
<dbReference type="EMBL" id="MK962638">
    <property type="protein sequence ID" value="QDH84546.1"/>
    <property type="molecule type" value="Genomic_DNA"/>
</dbReference>
<dbReference type="Proteomes" id="UP000319935">
    <property type="component" value="Segment"/>
</dbReference>